<keyword evidence="2" id="KW-0378">Hydrolase</keyword>
<dbReference type="HAMAP" id="MF_00163">
    <property type="entry name" value="Pep_deformylase"/>
    <property type="match status" value="1"/>
</dbReference>
<organism evidence="2">
    <name type="scientific">anaerobic digester metagenome</name>
    <dbReference type="NCBI Taxonomy" id="1263854"/>
    <lineage>
        <taxon>unclassified sequences</taxon>
        <taxon>metagenomes</taxon>
        <taxon>ecological metagenomes</taxon>
    </lineage>
</organism>
<dbReference type="SUPFAM" id="SSF56420">
    <property type="entry name" value="Peptide deformylase"/>
    <property type="match status" value="1"/>
</dbReference>
<dbReference type="NCBIfam" id="NF001159">
    <property type="entry name" value="PRK00150.1-3"/>
    <property type="match status" value="1"/>
</dbReference>
<dbReference type="Gene3D" id="3.90.45.10">
    <property type="entry name" value="Peptide deformylase"/>
    <property type="match status" value="1"/>
</dbReference>
<dbReference type="GO" id="GO:0042586">
    <property type="term" value="F:peptide deformylase activity"/>
    <property type="evidence" value="ECO:0007669"/>
    <property type="project" value="UniProtKB-EC"/>
</dbReference>
<dbReference type="NCBIfam" id="TIGR00079">
    <property type="entry name" value="pept_deformyl"/>
    <property type="match status" value="1"/>
</dbReference>
<sequence>MAIYNIVELGDEVLREKAKVVPRITRNILKLLDNMAKTMYSARGVGLAAPQVGISKRVIVVDAGEGLLELINPEIIFAEGEQVDTEACLSIPGITGEVARAYAVHVKYLDRYGKENVIKAKGFPAIVFQHEIDHLDGILFIDRARSVTKV</sequence>
<protein>
    <submittedName>
        <fullName evidence="2">Peptide deformylase</fullName>
        <ecNumber evidence="2">3.5.1.88</ecNumber>
    </submittedName>
</protein>
<dbReference type="PRINTS" id="PR01576">
    <property type="entry name" value="PDEFORMYLASE"/>
</dbReference>
<dbReference type="PANTHER" id="PTHR10458">
    <property type="entry name" value="PEPTIDE DEFORMYLASE"/>
    <property type="match status" value="1"/>
</dbReference>
<dbReference type="InterPro" id="IPR023635">
    <property type="entry name" value="Peptide_deformylase"/>
</dbReference>
<dbReference type="EMBL" id="CAADRN010000214">
    <property type="protein sequence ID" value="VFU15223.1"/>
    <property type="molecule type" value="Genomic_DNA"/>
</dbReference>
<evidence type="ECO:0000256" key="1">
    <source>
        <dbReference type="ARBA" id="ARBA00010759"/>
    </source>
</evidence>
<dbReference type="CDD" id="cd00487">
    <property type="entry name" value="Pep_deformylase"/>
    <property type="match status" value="1"/>
</dbReference>
<dbReference type="InterPro" id="IPR036821">
    <property type="entry name" value="Peptide_deformylase_sf"/>
</dbReference>
<dbReference type="PIRSF" id="PIRSF004749">
    <property type="entry name" value="Pep_def"/>
    <property type="match status" value="1"/>
</dbReference>
<accession>A0A485M0L7</accession>
<comment type="similarity">
    <text evidence="1">Belongs to the polypeptide deformylase family.</text>
</comment>
<gene>
    <name evidence="2" type="primary">defA</name>
    <name evidence="2" type="ORF">SCFA_2910003</name>
</gene>
<evidence type="ECO:0000313" key="2">
    <source>
        <dbReference type="EMBL" id="VFU15223.1"/>
    </source>
</evidence>
<dbReference type="PANTHER" id="PTHR10458:SF22">
    <property type="entry name" value="PEPTIDE DEFORMYLASE"/>
    <property type="match status" value="1"/>
</dbReference>
<dbReference type="AlphaFoldDB" id="A0A485M0L7"/>
<name>A0A485M0L7_9ZZZZ</name>
<dbReference type="EC" id="3.5.1.88" evidence="2"/>
<reference evidence="2" key="1">
    <citation type="submission" date="2019-03" db="EMBL/GenBank/DDBJ databases">
        <authorList>
            <person name="Hao L."/>
        </authorList>
    </citation>
    <scope>NUCLEOTIDE SEQUENCE</scope>
</reference>
<proteinExistence type="inferred from homology"/>
<dbReference type="Pfam" id="PF01327">
    <property type="entry name" value="Pep_deformylase"/>
    <property type="match status" value="1"/>
</dbReference>